<proteinExistence type="predicted"/>
<evidence type="ECO:0000313" key="3">
    <source>
        <dbReference type="Proteomes" id="UP000004030"/>
    </source>
</evidence>
<dbReference type="OrthoDB" id="9807890at2"/>
<dbReference type="STRING" id="1088721.JI59_16655"/>
<evidence type="ECO:0000259" key="1">
    <source>
        <dbReference type="Pfam" id="PF00149"/>
    </source>
</evidence>
<dbReference type="GO" id="GO:0110154">
    <property type="term" value="P:RNA decapping"/>
    <property type="evidence" value="ECO:0007669"/>
    <property type="project" value="TreeGrafter"/>
</dbReference>
<dbReference type="GO" id="GO:0005737">
    <property type="term" value="C:cytoplasm"/>
    <property type="evidence" value="ECO:0007669"/>
    <property type="project" value="TreeGrafter"/>
</dbReference>
<dbReference type="InterPro" id="IPR004843">
    <property type="entry name" value="Calcineurin-like_PHP"/>
</dbReference>
<dbReference type="KEGG" id="npn:JI59_16655"/>
<dbReference type="Pfam" id="PF00149">
    <property type="entry name" value="Metallophos"/>
    <property type="match status" value="1"/>
</dbReference>
<accession>G6E8M2</accession>
<dbReference type="Proteomes" id="UP000004030">
    <property type="component" value="Unassembled WGS sequence"/>
</dbReference>
<dbReference type="GO" id="GO:0008803">
    <property type="term" value="F:bis(5'-nucleosyl)-tetraphosphatase (symmetrical) activity"/>
    <property type="evidence" value="ECO:0007669"/>
    <property type="project" value="TreeGrafter"/>
</dbReference>
<dbReference type="PATRIC" id="fig|1088721.3.peg.685"/>
<dbReference type="eggNOG" id="COG0639">
    <property type="taxonomic scope" value="Bacteria"/>
</dbReference>
<name>G6E8M2_9SPHN</name>
<dbReference type="SUPFAM" id="SSF56300">
    <property type="entry name" value="Metallo-dependent phosphatases"/>
    <property type="match status" value="1"/>
</dbReference>
<evidence type="ECO:0000313" key="2">
    <source>
        <dbReference type="EMBL" id="EHJ62096.1"/>
    </source>
</evidence>
<feature type="domain" description="Calcineurin-like phosphoesterase" evidence="1">
    <location>
        <begin position="25"/>
        <end position="211"/>
    </location>
</feature>
<dbReference type="EMBL" id="AGFM01000009">
    <property type="protein sequence ID" value="EHJ62096.1"/>
    <property type="molecule type" value="Genomic_DNA"/>
</dbReference>
<dbReference type="InterPro" id="IPR029052">
    <property type="entry name" value="Metallo-depent_PP-like"/>
</dbReference>
<keyword evidence="3" id="KW-1185">Reference proteome</keyword>
<dbReference type="PANTHER" id="PTHR42850">
    <property type="entry name" value="METALLOPHOSPHOESTERASE"/>
    <property type="match status" value="1"/>
</dbReference>
<reference evidence="2 3" key="1">
    <citation type="journal article" date="2012" name="J. Bacteriol.">
        <title>Genome sequence of benzo(a)pyrene-degrading bacterium Novosphingobium pentaromativorans US6-1.</title>
        <authorList>
            <person name="Luo Y.R."/>
            <person name="Kang S.G."/>
            <person name="Kim S.J."/>
            <person name="Kim M.R."/>
            <person name="Li N."/>
            <person name="Lee J.H."/>
            <person name="Kwon K.K."/>
        </authorList>
    </citation>
    <scope>NUCLEOTIDE SEQUENCE [LARGE SCALE GENOMIC DNA]</scope>
    <source>
        <strain evidence="2 3">US6-1</strain>
    </source>
</reference>
<dbReference type="PANTHER" id="PTHR42850:SF4">
    <property type="entry name" value="ZINC-DEPENDENT ENDOPOLYPHOSPHATASE"/>
    <property type="match status" value="1"/>
</dbReference>
<dbReference type="Gene3D" id="3.60.21.10">
    <property type="match status" value="1"/>
</dbReference>
<dbReference type="InterPro" id="IPR050126">
    <property type="entry name" value="Ap4A_hydrolase"/>
</dbReference>
<dbReference type="AlphaFoldDB" id="G6E8M2"/>
<gene>
    <name evidence="2" type="ORF">NSU_0693</name>
</gene>
<dbReference type="GO" id="GO:0016791">
    <property type="term" value="F:phosphatase activity"/>
    <property type="evidence" value="ECO:0007669"/>
    <property type="project" value="TreeGrafter"/>
</dbReference>
<sequence length="266" mass="29691">MFTKIRTMLGRHKTARIPSLDSGDRVYAIGDIHGRIDLFNSLIEAIEQDDGARGHANTTVILLGDLIDRGPDSAAVVARAKEWAKSRQLEFIKGNHEEMLIASMSNPDVLRSFLKFGGRETIMSYGIDETFIDEAQPDELQKRMIETIPHDDIEFLDSFTKLIRNGDYLFVHAGIRPQTPLDHQLGRDCRWIREPFLSHNGDFGAFVIHGHTIAEEPQVRSNRIGIDTGAFVFGTLTAIGIEGTERWFIQAREDEAGAIATFAAAA</sequence>
<organism evidence="2 3">
    <name type="scientific">Novosphingobium pentaromativorans US6-1</name>
    <dbReference type="NCBI Taxonomy" id="1088721"/>
    <lineage>
        <taxon>Bacteria</taxon>
        <taxon>Pseudomonadati</taxon>
        <taxon>Pseudomonadota</taxon>
        <taxon>Alphaproteobacteria</taxon>
        <taxon>Sphingomonadales</taxon>
        <taxon>Sphingomonadaceae</taxon>
        <taxon>Novosphingobium</taxon>
    </lineage>
</organism>
<protein>
    <submittedName>
        <fullName evidence="2">Metallophosphoesterase</fullName>
    </submittedName>
</protein>
<comment type="caution">
    <text evidence="2">The sequence shown here is derived from an EMBL/GenBank/DDBJ whole genome shotgun (WGS) entry which is preliminary data.</text>
</comment>
<dbReference type="RefSeq" id="WP_007011609.1">
    <property type="nucleotide sequence ID" value="NZ_AGFM01000009.1"/>
</dbReference>